<organism evidence="1 2">
    <name type="scientific">Nostoc flagelliforme CCNUN1</name>
    <dbReference type="NCBI Taxonomy" id="2038116"/>
    <lineage>
        <taxon>Bacteria</taxon>
        <taxon>Bacillati</taxon>
        <taxon>Cyanobacteriota</taxon>
        <taxon>Cyanophyceae</taxon>
        <taxon>Nostocales</taxon>
        <taxon>Nostocaceae</taxon>
        <taxon>Nostoc</taxon>
    </lineage>
</organism>
<accession>A0A2K8SP09</accession>
<evidence type="ECO:0000313" key="2">
    <source>
        <dbReference type="Proteomes" id="UP000232003"/>
    </source>
</evidence>
<evidence type="ECO:0000313" key="1">
    <source>
        <dbReference type="EMBL" id="AUB37151.1"/>
    </source>
</evidence>
<keyword evidence="2" id="KW-1185">Reference proteome</keyword>
<protein>
    <submittedName>
        <fullName evidence="1">Uncharacterized protein</fullName>
    </submittedName>
</protein>
<proteinExistence type="predicted"/>
<gene>
    <name evidence="1" type="ORF">COO91_03087</name>
</gene>
<dbReference type="EMBL" id="CP024785">
    <property type="protein sequence ID" value="AUB37151.1"/>
    <property type="molecule type" value="Genomic_DNA"/>
</dbReference>
<reference evidence="1 2" key="1">
    <citation type="submission" date="2017-11" db="EMBL/GenBank/DDBJ databases">
        <title>Complete genome of a free-living desiccation-tolerant cyanobacterium and its photosynthetic adaptation to extreme terrestrial habitat.</title>
        <authorList>
            <person name="Shang J."/>
        </authorList>
    </citation>
    <scope>NUCLEOTIDE SEQUENCE [LARGE SCALE GENOMIC DNA]</scope>
    <source>
        <strain evidence="1 2">CCNUN1</strain>
    </source>
</reference>
<name>A0A2K8SP09_9NOSO</name>
<dbReference type="Proteomes" id="UP000232003">
    <property type="component" value="Chromosome"/>
</dbReference>
<sequence length="39" mass="4476">MKRLCSMQKDSTASGNLDLQNLTTFYNYPSSVTFREGDR</sequence>
<dbReference type="AlphaFoldDB" id="A0A2K8SP09"/>
<dbReference type="KEGG" id="nfl:COO91_03087"/>